<dbReference type="InterPro" id="IPR024726">
    <property type="entry name" value="FhuF_C"/>
</dbReference>
<gene>
    <name evidence="2" type="ORF">SGUI_0997</name>
</gene>
<sequence length="264" mass="27396">MSERAPEGLLPALAGLGGFFELTRPAEGSDAVPWSEVLAHDALLARTATVRAALARSSGIPLEDVDTKVAVSALQVGLASRLWSVAMAGAVLHRWVPDLGSDNLVASPGHGGPVPLALADPSRGYAVRGTPESARVLGGVVVEDSLAALDAACARVGPTSSQVLRSNSASSLVGAARVLGTQRPEDRPSAWALARAVLEHPGLARGGRVRERAGLPEGVGGAMERPREAFLRHGCCLFDRLPQHGLCPDCVRAEHRPDLVTPGH</sequence>
<dbReference type="EMBL" id="CP014989">
    <property type="protein sequence ID" value="ANS78393.1"/>
    <property type="molecule type" value="Genomic_DNA"/>
</dbReference>
<dbReference type="OrthoDB" id="3290158at2"/>
<dbReference type="Pfam" id="PF11575">
    <property type="entry name" value="FhuF_C"/>
    <property type="match status" value="1"/>
</dbReference>
<name>A0A1B1NAD0_9MICO</name>
<reference evidence="2 3" key="1">
    <citation type="submission" date="2016-03" db="EMBL/GenBank/DDBJ databases">
        <title>Shallow-sea hydrothermal system.</title>
        <authorList>
            <person name="Tang K."/>
        </authorList>
    </citation>
    <scope>NUCLEOTIDE SEQUENCE [LARGE SCALE GENOMIC DNA]</scope>
    <source>
        <strain evidence="2 3">JLT9</strain>
    </source>
</reference>
<protein>
    <recommendedName>
        <fullName evidence="1">Ferric siderophore reductase C-terminal domain-containing protein</fullName>
    </recommendedName>
</protein>
<organism evidence="2 3">
    <name type="scientific">Serinicoccus hydrothermalis</name>
    <dbReference type="NCBI Taxonomy" id="1758689"/>
    <lineage>
        <taxon>Bacteria</taxon>
        <taxon>Bacillati</taxon>
        <taxon>Actinomycetota</taxon>
        <taxon>Actinomycetes</taxon>
        <taxon>Micrococcales</taxon>
        <taxon>Ornithinimicrobiaceae</taxon>
        <taxon>Serinicoccus</taxon>
    </lineage>
</organism>
<dbReference type="AlphaFoldDB" id="A0A1B1NAD0"/>
<evidence type="ECO:0000259" key="1">
    <source>
        <dbReference type="Pfam" id="PF11575"/>
    </source>
</evidence>
<dbReference type="KEGG" id="serj:SGUI_0997"/>
<dbReference type="STRING" id="1758689.SGUI_0997"/>
<keyword evidence="3" id="KW-1185">Reference proteome</keyword>
<accession>A0A1B1NAD0</accession>
<feature type="domain" description="Ferric siderophore reductase C-terminal" evidence="1">
    <location>
        <begin position="232"/>
        <end position="252"/>
    </location>
</feature>
<evidence type="ECO:0000313" key="3">
    <source>
        <dbReference type="Proteomes" id="UP000092482"/>
    </source>
</evidence>
<dbReference type="RefSeq" id="WP_066637105.1">
    <property type="nucleotide sequence ID" value="NZ_CP014989.1"/>
</dbReference>
<dbReference type="GO" id="GO:0051537">
    <property type="term" value="F:2 iron, 2 sulfur cluster binding"/>
    <property type="evidence" value="ECO:0007669"/>
    <property type="project" value="InterPro"/>
</dbReference>
<proteinExistence type="predicted"/>
<evidence type="ECO:0000313" key="2">
    <source>
        <dbReference type="EMBL" id="ANS78393.1"/>
    </source>
</evidence>
<dbReference type="Proteomes" id="UP000092482">
    <property type="component" value="Chromosome"/>
</dbReference>